<evidence type="ECO:0000313" key="3">
    <source>
        <dbReference type="EMBL" id="MTT31225.1"/>
    </source>
</evidence>
<dbReference type="Gene3D" id="2.60.480.10">
    <property type="entry name" value="eubacterium ventriosum atcc domain"/>
    <property type="match status" value="1"/>
</dbReference>
<dbReference type="OrthoDB" id="9782754at2"/>
<comment type="caution">
    <text evidence="3">The sequence shown here is derived from an EMBL/GenBank/DDBJ whole genome shotgun (WGS) entry which is preliminary data.</text>
</comment>
<keyword evidence="4" id="KW-1185">Reference proteome</keyword>
<keyword evidence="1" id="KW-0472">Membrane</keyword>
<sequence length="207" mass="24037">MGVISLYVRLRPKFQAMCQDTIQVQHIAQIIGPNHVVTKIKKKTIHKITPEDSTYLVIDVMEIIDAIYSDYPEADIQIVGPNQTIIEVQSHHKPRRRPFLFMFVWVLLFIGSGLAIINFHEDVTMGSVHEKIYYLITGEKNAQPLLLQIPYSVGLGLGMILFFNHVFKKKFNEEPSPLEIEMFNYQQDLDQFVILNESKKKDKEKYD</sequence>
<dbReference type="Pfam" id="PF12164">
    <property type="entry name" value="SporV_AA"/>
    <property type="match status" value="1"/>
</dbReference>
<name>A0A6N8CQK3_9BACI</name>
<dbReference type="Proteomes" id="UP000440978">
    <property type="component" value="Unassembled WGS sequence"/>
</dbReference>
<organism evidence="3 4">
    <name type="scientific">Terrilactibacillus tamarindi</name>
    <dbReference type="NCBI Taxonomy" id="2599694"/>
    <lineage>
        <taxon>Bacteria</taxon>
        <taxon>Bacillati</taxon>
        <taxon>Bacillota</taxon>
        <taxon>Bacilli</taxon>
        <taxon>Bacillales</taxon>
        <taxon>Bacillaceae</taxon>
        <taxon>Terrilactibacillus</taxon>
    </lineage>
</organism>
<feature type="transmembrane region" description="Helical" evidence="1">
    <location>
        <begin position="99"/>
        <end position="119"/>
    </location>
</feature>
<dbReference type="AlphaFoldDB" id="A0A6N8CQK3"/>
<evidence type="ECO:0000313" key="4">
    <source>
        <dbReference type="Proteomes" id="UP000440978"/>
    </source>
</evidence>
<evidence type="ECO:0000256" key="1">
    <source>
        <dbReference type="SAM" id="Phobius"/>
    </source>
</evidence>
<feature type="transmembrane region" description="Helical" evidence="1">
    <location>
        <begin position="149"/>
        <end position="167"/>
    </location>
</feature>
<dbReference type="InterPro" id="IPR021997">
    <property type="entry name" value="SporV_AA"/>
</dbReference>
<accession>A0A6N8CQK3</accession>
<evidence type="ECO:0000259" key="2">
    <source>
        <dbReference type="Pfam" id="PF12164"/>
    </source>
</evidence>
<keyword evidence="1" id="KW-0812">Transmembrane</keyword>
<reference evidence="3 4" key="1">
    <citation type="submission" date="2019-11" db="EMBL/GenBank/DDBJ databases">
        <title>Terrilactibacillus tamarindus sp. nov. BCM23-1 isolated from bark of Tamarindus indica.</title>
        <authorList>
            <person name="Kingkaew E."/>
            <person name="Tanasupawat S."/>
        </authorList>
    </citation>
    <scope>NUCLEOTIDE SEQUENCE [LARGE SCALE GENOMIC DNA]</scope>
    <source>
        <strain evidence="3 4">BCM23-1</strain>
    </source>
</reference>
<dbReference type="InterPro" id="IPR038548">
    <property type="entry name" value="SporV_AA_N_sf"/>
</dbReference>
<dbReference type="RefSeq" id="WP_155217151.1">
    <property type="nucleotide sequence ID" value="NZ_WNHB01000005.1"/>
</dbReference>
<dbReference type="EMBL" id="WNHB01000005">
    <property type="protein sequence ID" value="MTT31225.1"/>
    <property type="molecule type" value="Genomic_DNA"/>
</dbReference>
<gene>
    <name evidence="3" type="ORF">GMB86_04240</name>
</gene>
<keyword evidence="1" id="KW-1133">Transmembrane helix</keyword>
<protein>
    <submittedName>
        <fullName evidence="3">Stage V sporulation protein AA</fullName>
    </submittedName>
</protein>
<proteinExistence type="predicted"/>
<feature type="domain" description="Stage V sporulation protein AA" evidence="2">
    <location>
        <begin position="6"/>
        <end position="90"/>
    </location>
</feature>